<keyword evidence="1" id="KW-0472">Membrane</keyword>
<evidence type="ECO:0008006" key="4">
    <source>
        <dbReference type="Google" id="ProtNLM"/>
    </source>
</evidence>
<evidence type="ECO:0000256" key="1">
    <source>
        <dbReference type="SAM" id="Phobius"/>
    </source>
</evidence>
<keyword evidence="3" id="KW-1185">Reference proteome</keyword>
<protein>
    <recommendedName>
        <fullName evidence="4">Transmembrane protein</fullName>
    </recommendedName>
</protein>
<feature type="transmembrane region" description="Helical" evidence="1">
    <location>
        <begin position="99"/>
        <end position="116"/>
    </location>
</feature>
<feature type="transmembrane region" description="Helical" evidence="1">
    <location>
        <begin position="26"/>
        <end position="49"/>
    </location>
</feature>
<reference evidence="2" key="1">
    <citation type="submission" date="2022-04" db="EMBL/GenBank/DDBJ databases">
        <authorList>
            <person name="Xu L."/>
            <person name="Lv Z."/>
        </authorList>
    </citation>
    <scope>NUCLEOTIDE SEQUENCE</scope>
    <source>
        <strain evidence="2">LV_2022a</strain>
    </source>
</reference>
<dbReference type="EMBL" id="JALJAT010000004">
    <property type="protein sequence ID" value="KAK4470168.1"/>
    <property type="molecule type" value="Genomic_DNA"/>
</dbReference>
<feature type="transmembrane region" description="Helical" evidence="1">
    <location>
        <begin position="214"/>
        <end position="239"/>
    </location>
</feature>
<accession>A0AAE2D3J0</accession>
<comment type="caution">
    <text evidence="2">The sequence shown here is derived from an EMBL/GenBank/DDBJ whole genome shotgun (WGS) entry which is preliminary data.</text>
</comment>
<organism evidence="2 3">
    <name type="scientific">Schistosoma mekongi</name>
    <name type="common">Parasitic worm</name>
    <dbReference type="NCBI Taxonomy" id="38744"/>
    <lineage>
        <taxon>Eukaryota</taxon>
        <taxon>Metazoa</taxon>
        <taxon>Spiralia</taxon>
        <taxon>Lophotrochozoa</taxon>
        <taxon>Platyhelminthes</taxon>
        <taxon>Trematoda</taxon>
        <taxon>Digenea</taxon>
        <taxon>Strigeidida</taxon>
        <taxon>Schistosomatoidea</taxon>
        <taxon>Schistosomatidae</taxon>
        <taxon>Schistosoma</taxon>
    </lineage>
</organism>
<sequence>MSILNIDKLKTMKQSSIVTKYFQQPWLLTLHIICTVIILLCNSCSSWIIVNDLNEQIKGLVYDKISKYLTGYLILFNIIELTFSIIELFLWLNLLKKQLTLWIIIDCITIMNIYLAELPLNIMNIYICACHDTIISIGFIIKGFFILIFICLRLSICFISCNYEKTNEFTKNSFNINLNEEQYLLHNNNNNNNNNNENNFLNEKFLCKSIYWTWIRIILCTGLICLIVLICTIFSFALIQLNVNNLKWYQFTTNQTSNYKVVTFQHDYLHDVEIFLEDNSNQSQIKWYHLLSLEQIIQLKQINANESVILSLHHYNKQKFIRFKQIIHYSNKTKLHWSSCWQIIKYDLYKEIVCPLLRNQSIRLIYGIKITFIYIEPSKRQLYGNVLYNMTRVITGSRKIRQHDIKLKYFQNTIVHLSSKKSTELQSNHGHDEWSSGPFRSYNLHVDDQLYTKYRSTDLVPVQELWKTGIAKCQSTAPIGPEKI</sequence>
<dbReference type="AlphaFoldDB" id="A0AAE2D3J0"/>
<evidence type="ECO:0000313" key="2">
    <source>
        <dbReference type="EMBL" id="KAK4470168.1"/>
    </source>
</evidence>
<dbReference type="Proteomes" id="UP001292079">
    <property type="component" value="Unassembled WGS sequence"/>
</dbReference>
<name>A0AAE2D3J0_SCHME</name>
<proteinExistence type="predicted"/>
<reference evidence="2" key="2">
    <citation type="journal article" date="2023" name="Infect Dis Poverty">
        <title>Chromosome-scale genome of the human blood fluke Schistosoma mekongi and its implications for public health.</title>
        <authorList>
            <person name="Zhou M."/>
            <person name="Xu L."/>
            <person name="Xu D."/>
            <person name="Chen W."/>
            <person name="Khan J."/>
            <person name="Hu Y."/>
            <person name="Huang H."/>
            <person name="Wei H."/>
            <person name="Zhang Y."/>
            <person name="Chusongsang P."/>
            <person name="Tanasarnprasert K."/>
            <person name="Hu X."/>
            <person name="Limpanont Y."/>
            <person name="Lv Z."/>
        </authorList>
    </citation>
    <scope>NUCLEOTIDE SEQUENCE</scope>
    <source>
        <strain evidence="2">LV_2022a</strain>
    </source>
</reference>
<keyword evidence="1" id="KW-1133">Transmembrane helix</keyword>
<gene>
    <name evidence="2" type="ORF">MN116_005749</name>
</gene>
<feature type="transmembrane region" description="Helical" evidence="1">
    <location>
        <begin position="122"/>
        <end position="150"/>
    </location>
</feature>
<feature type="transmembrane region" description="Helical" evidence="1">
    <location>
        <begin position="69"/>
        <end position="92"/>
    </location>
</feature>
<evidence type="ECO:0000313" key="3">
    <source>
        <dbReference type="Proteomes" id="UP001292079"/>
    </source>
</evidence>
<keyword evidence="1" id="KW-0812">Transmembrane</keyword>